<evidence type="ECO:0000256" key="10">
    <source>
        <dbReference type="ARBA" id="ARBA00031900"/>
    </source>
</evidence>
<dbReference type="InterPro" id="IPR012947">
    <property type="entry name" value="tRNA_SAD"/>
</dbReference>
<dbReference type="SUPFAM" id="SSF52954">
    <property type="entry name" value="Class II aaRS ABD-related"/>
    <property type="match status" value="1"/>
</dbReference>
<feature type="region of interest" description="Disordered" evidence="12">
    <location>
        <begin position="238"/>
        <end position="278"/>
    </location>
</feature>
<evidence type="ECO:0000256" key="8">
    <source>
        <dbReference type="ARBA" id="ARBA00022917"/>
    </source>
</evidence>
<evidence type="ECO:0000313" key="15">
    <source>
        <dbReference type="EMBL" id="CAK8691335.1"/>
    </source>
</evidence>
<reference evidence="15 16" key="1">
    <citation type="submission" date="2024-02" db="EMBL/GenBank/DDBJ databases">
        <authorList>
            <person name="Daric V."/>
            <person name="Darras S."/>
        </authorList>
    </citation>
    <scope>NUCLEOTIDE SEQUENCE [LARGE SCALE GENOMIC DNA]</scope>
</reference>
<evidence type="ECO:0000259" key="14">
    <source>
        <dbReference type="PROSITE" id="PS51880"/>
    </source>
</evidence>
<evidence type="ECO:0000256" key="5">
    <source>
        <dbReference type="ARBA" id="ARBA00022598"/>
    </source>
</evidence>
<dbReference type="Pfam" id="PF02824">
    <property type="entry name" value="TGS"/>
    <property type="match status" value="1"/>
</dbReference>
<dbReference type="HAMAP" id="MF_00184">
    <property type="entry name" value="Thr_tRNA_synth"/>
    <property type="match status" value="1"/>
</dbReference>
<dbReference type="PROSITE" id="PS51880">
    <property type="entry name" value="TGS"/>
    <property type="match status" value="1"/>
</dbReference>
<dbReference type="NCBIfam" id="TIGR00418">
    <property type="entry name" value="thrS"/>
    <property type="match status" value="1"/>
</dbReference>
<evidence type="ECO:0000256" key="7">
    <source>
        <dbReference type="ARBA" id="ARBA00022840"/>
    </source>
</evidence>
<dbReference type="PRINTS" id="PR01047">
    <property type="entry name" value="TRNASYNTHTHR"/>
</dbReference>
<evidence type="ECO:0000256" key="12">
    <source>
        <dbReference type="SAM" id="MobiDB-lite"/>
    </source>
</evidence>
<accession>A0ABP0GMF2</accession>
<dbReference type="Proteomes" id="UP001642483">
    <property type="component" value="Unassembled WGS sequence"/>
</dbReference>
<evidence type="ECO:0000313" key="16">
    <source>
        <dbReference type="Proteomes" id="UP001642483"/>
    </source>
</evidence>
<dbReference type="InterPro" id="IPR004154">
    <property type="entry name" value="Anticodon-bd"/>
</dbReference>
<dbReference type="CDD" id="cd00771">
    <property type="entry name" value="ThrRS_core"/>
    <property type="match status" value="1"/>
</dbReference>
<dbReference type="PANTHER" id="PTHR11451">
    <property type="entry name" value="THREONINE-TRNA LIGASE"/>
    <property type="match status" value="1"/>
</dbReference>
<dbReference type="Pfam" id="PF00587">
    <property type="entry name" value="tRNA-synt_2b"/>
    <property type="match status" value="1"/>
</dbReference>
<dbReference type="SMART" id="SM00863">
    <property type="entry name" value="tRNA_SAD"/>
    <property type="match status" value="1"/>
</dbReference>
<keyword evidence="9" id="KW-0030">Aminoacyl-tRNA synthetase</keyword>
<evidence type="ECO:0000256" key="1">
    <source>
        <dbReference type="ARBA" id="ARBA00004496"/>
    </source>
</evidence>
<evidence type="ECO:0000256" key="4">
    <source>
        <dbReference type="ARBA" id="ARBA00022490"/>
    </source>
</evidence>
<dbReference type="EC" id="6.1.1.3" evidence="3"/>
<comment type="similarity">
    <text evidence="2">Belongs to the class-II aminoacyl-tRNA synthetase family.</text>
</comment>
<dbReference type="InterPro" id="IPR004095">
    <property type="entry name" value="TGS"/>
</dbReference>
<keyword evidence="5" id="KW-0436">Ligase</keyword>
<evidence type="ECO:0000256" key="3">
    <source>
        <dbReference type="ARBA" id="ARBA00013163"/>
    </source>
</evidence>
<feature type="compositionally biased region" description="Polar residues" evidence="12">
    <location>
        <begin position="253"/>
        <end position="271"/>
    </location>
</feature>
<comment type="subcellular location">
    <subcellularLocation>
        <location evidence="1">Cytoplasm</location>
    </subcellularLocation>
</comment>
<dbReference type="EMBL" id="CAWYQH010000119">
    <property type="protein sequence ID" value="CAK8691335.1"/>
    <property type="molecule type" value="Genomic_DNA"/>
</dbReference>
<dbReference type="InterPro" id="IPR012676">
    <property type="entry name" value="TGS-like"/>
</dbReference>
<dbReference type="Gene3D" id="3.10.20.30">
    <property type="match status" value="1"/>
</dbReference>
<feature type="domain" description="TGS" evidence="14">
    <location>
        <begin position="817"/>
        <end position="881"/>
    </location>
</feature>
<dbReference type="SUPFAM" id="SSF55681">
    <property type="entry name" value="Class II aaRS and biotin synthetases"/>
    <property type="match status" value="1"/>
</dbReference>
<evidence type="ECO:0000256" key="2">
    <source>
        <dbReference type="ARBA" id="ARBA00008226"/>
    </source>
</evidence>
<comment type="caution">
    <text evidence="15">The sequence shown here is derived from an EMBL/GenBank/DDBJ whole genome shotgun (WGS) entry which is preliminary data.</text>
</comment>
<dbReference type="InterPro" id="IPR018163">
    <property type="entry name" value="Thr/Ala-tRNA-synth_IIc_edit"/>
</dbReference>
<proteinExistence type="inferred from homology"/>
<dbReference type="Gene3D" id="3.30.930.10">
    <property type="entry name" value="Bira Bifunctional Protein, Domain 2"/>
    <property type="match status" value="1"/>
</dbReference>
<sequence>MKAIVVVEETSEIIYLWHDDEFKETLLHTMDSCTSDSSTFDVYVQMYFAPIILSYFTLKSKLNESCMNIECDSKKVSIVFLEHQRFLFIGLEEAETLCNEKIYRQLCFLQHSFDFMFGLCSRFQLTDNSRLHKAKSRNSITCLLEAYMKLCASENAFLFEAIEKLKITSDVSDVAEVVLKKCTNSVRAAISHRNVQHAFIFAGSRLVAYHTTGTAHFSLSTGNMLHIMSMMSSKLQKVKHRGSDSLTDETRSSDVGSEDYSQSETSRTSFPSAPEDVFSGGDMFSGDDDIFLKTDVDTVIAQAGLVSQASDSQVENPSVTLYEADVSPKTAAQSRNRMKETTVDFGIMQEGFDLVHDHFSSEEDLSTSNAFADPLSSEDESVDLPAVEECYEVPIYLTTSKSHTKNFIPHILYCIPVTSQVKMVFVSREKHADISDVICAMIFLLNQLKFESGVLEISGQHTVENLERCNKLLHAKMKKFKASWVNLTRKITQSWHATGQKNLKSLNHRKPNREQIALIERCVNETQHRLYVLYRHLFPSFVDHLFQDSCSNIQKIQRYAQSKFAGYIEYLSVKSQQNVSITSFLSRFPGLVYFAFTRRSRECEPSLNQTPIQDEIYAPSFISSSSSDFVASVYQCLKRKFWCNVYNFYDEMLNGKFQSSAQDGDFQFTNQVWLATKQKPESNSYLIGFAPSEADTALLNKLQSSAVPLISYPNLRRWQAHIVSLTRDKLPHFAKLTSVVSKHTATMPEQDKENSIAAQPKAQQKKGKQKGKKNSGAGDAAIKELNPWPTYIQDRIELYNQLKVESDNLAQQRKESQSVSIKITLPDGKVVDGKSWITTPYEVAQGISQGLADNSIVAKVNHIVWDLDRPFEEDSKLQLLKFDDEEAQAVYWHSSAHILGEAMERTYGGCLCYGPPIEQGFYYDMFMDGKQVSDKNDFPVIEQVMKSILKDKQPFERLEISKENLLKMFAYNPFKVRLLNEKVTTPTTTVYRCGPLIDLCRGPHVRHTGKIKTFQLYKNSSSYWEGKADMESLQRIYGISFPDKKEMKDWQKFQEEAKQRDHRKIGREQELFFFHELSPGSCFFFPKGAFIYNTLMNFIKEEYRKRGFQEVISPNIYNSKLWMTSGHWQHYSENMFSFDVEKETFALKPMNCPGHCLMFSNRSRSWRELPLRYADFGVLHRNELSGALSGLTRVRRFQQDDAHIFARPEQIKDEMRAALVFLKSVYETFGFTFKLFLSTRPEKFLGEPELWDSAEKQLEECLNEFNHPWKLNPGDGAFYGPKIDIQIMDALRRPHQCATIQLDFQLPIRFNLSYVTGEGDEKKRPVIIHRAVLGSVERMIAILTENFGGKWPLWLSPRQVMVLAVSVKFDDYAESVRSRLHDAGLQVDLERDPGLTLNKKIRNAQLEQYNFILVVGEREENNGTVNIRTRDNKVHGEHKVEDVITRLKHLVETRHKTAEDNFSESVDCAASDQKQAE</sequence>
<dbReference type="PANTHER" id="PTHR11451:SF46">
    <property type="entry name" value="THREONINE--TRNA LIGASE"/>
    <property type="match status" value="1"/>
</dbReference>
<dbReference type="Pfam" id="PF03129">
    <property type="entry name" value="HGTP_anticodon"/>
    <property type="match status" value="1"/>
</dbReference>
<evidence type="ECO:0000256" key="9">
    <source>
        <dbReference type="ARBA" id="ARBA00023146"/>
    </source>
</evidence>
<dbReference type="Pfam" id="PF07973">
    <property type="entry name" value="tRNA_SAD"/>
    <property type="match status" value="1"/>
</dbReference>
<dbReference type="Gene3D" id="3.30.980.10">
    <property type="entry name" value="Threonyl-trna Synthetase, Chain A, domain 2"/>
    <property type="match status" value="1"/>
</dbReference>
<dbReference type="InterPro" id="IPR033728">
    <property type="entry name" value="ThrRS_core"/>
</dbReference>
<keyword evidence="6" id="KW-0547">Nucleotide-binding</keyword>
<keyword evidence="16" id="KW-1185">Reference proteome</keyword>
<dbReference type="PROSITE" id="PS50862">
    <property type="entry name" value="AA_TRNA_LIGASE_II"/>
    <property type="match status" value="1"/>
</dbReference>
<evidence type="ECO:0000256" key="11">
    <source>
        <dbReference type="ARBA" id="ARBA00049515"/>
    </source>
</evidence>
<evidence type="ECO:0000256" key="6">
    <source>
        <dbReference type="ARBA" id="ARBA00022741"/>
    </source>
</evidence>
<keyword evidence="4" id="KW-0963">Cytoplasm</keyword>
<dbReference type="InterPro" id="IPR045864">
    <property type="entry name" value="aa-tRNA-synth_II/BPL/LPL"/>
</dbReference>
<dbReference type="SUPFAM" id="SSF55186">
    <property type="entry name" value="ThrRS/AlaRS common domain"/>
    <property type="match status" value="1"/>
</dbReference>
<feature type="domain" description="Aminoacyl-transfer RNA synthetases class-II family profile" evidence="13">
    <location>
        <begin position="1085"/>
        <end position="1352"/>
    </location>
</feature>
<name>A0ABP0GMF2_CLALP</name>
<protein>
    <recommendedName>
        <fullName evidence="3">threonine--tRNA ligase</fullName>
        <ecNumber evidence="3">6.1.1.3</ecNumber>
    </recommendedName>
    <alternativeName>
        <fullName evidence="10">Threonyl-tRNA synthetase</fullName>
    </alternativeName>
</protein>
<evidence type="ECO:0000259" key="13">
    <source>
        <dbReference type="PROSITE" id="PS50862"/>
    </source>
</evidence>
<dbReference type="InterPro" id="IPR002320">
    <property type="entry name" value="Thr-tRNA-ligase_IIa"/>
</dbReference>
<organism evidence="15 16">
    <name type="scientific">Clavelina lepadiformis</name>
    <name type="common">Light-bulb sea squirt</name>
    <name type="synonym">Ascidia lepadiformis</name>
    <dbReference type="NCBI Taxonomy" id="159417"/>
    <lineage>
        <taxon>Eukaryota</taxon>
        <taxon>Metazoa</taxon>
        <taxon>Chordata</taxon>
        <taxon>Tunicata</taxon>
        <taxon>Ascidiacea</taxon>
        <taxon>Aplousobranchia</taxon>
        <taxon>Clavelinidae</taxon>
        <taxon>Clavelina</taxon>
    </lineage>
</organism>
<feature type="compositionally biased region" description="Basic residues" evidence="12">
    <location>
        <begin position="763"/>
        <end position="773"/>
    </location>
</feature>
<gene>
    <name evidence="15" type="ORF">CVLEPA_LOCUS23902</name>
</gene>
<dbReference type="InterPro" id="IPR006195">
    <property type="entry name" value="aa-tRNA-synth_II"/>
</dbReference>
<dbReference type="Gene3D" id="3.40.50.800">
    <property type="entry name" value="Anticodon-binding domain"/>
    <property type="match status" value="1"/>
</dbReference>
<dbReference type="InterPro" id="IPR012675">
    <property type="entry name" value="Beta-grasp_dom_sf"/>
</dbReference>
<dbReference type="InterPro" id="IPR047246">
    <property type="entry name" value="ThrRS_anticodon"/>
</dbReference>
<comment type="catalytic activity">
    <reaction evidence="11">
        <text>tRNA(Thr) + L-threonine + ATP = L-threonyl-tRNA(Thr) + AMP + diphosphate + H(+)</text>
        <dbReference type="Rhea" id="RHEA:24624"/>
        <dbReference type="Rhea" id="RHEA-COMP:9670"/>
        <dbReference type="Rhea" id="RHEA-COMP:9704"/>
        <dbReference type="ChEBI" id="CHEBI:15378"/>
        <dbReference type="ChEBI" id="CHEBI:30616"/>
        <dbReference type="ChEBI" id="CHEBI:33019"/>
        <dbReference type="ChEBI" id="CHEBI:57926"/>
        <dbReference type="ChEBI" id="CHEBI:78442"/>
        <dbReference type="ChEBI" id="CHEBI:78534"/>
        <dbReference type="ChEBI" id="CHEBI:456215"/>
        <dbReference type="EC" id="6.1.1.3"/>
    </reaction>
</comment>
<dbReference type="InterPro" id="IPR036621">
    <property type="entry name" value="Anticodon-bd_dom_sf"/>
</dbReference>
<dbReference type="CDD" id="cd01667">
    <property type="entry name" value="TGS_ThrRS"/>
    <property type="match status" value="1"/>
</dbReference>
<dbReference type="InterPro" id="IPR002314">
    <property type="entry name" value="aa-tRNA-synt_IIb"/>
</dbReference>
<dbReference type="CDD" id="cd00860">
    <property type="entry name" value="ThrRS_anticodon"/>
    <property type="match status" value="1"/>
</dbReference>
<keyword evidence="8" id="KW-0648">Protein biosynthesis</keyword>
<feature type="region of interest" description="Disordered" evidence="12">
    <location>
        <begin position="745"/>
        <end position="780"/>
    </location>
</feature>
<keyword evidence="7" id="KW-0067">ATP-binding</keyword>
<dbReference type="SUPFAM" id="SSF81271">
    <property type="entry name" value="TGS-like"/>
    <property type="match status" value="1"/>
</dbReference>